<feature type="region of interest" description="Disordered" evidence="2">
    <location>
        <begin position="1169"/>
        <end position="1194"/>
    </location>
</feature>
<dbReference type="InterPro" id="IPR057503">
    <property type="entry name" value="PH_RdRP"/>
</dbReference>
<sequence>MEVFLHNLPAEGDLSERGIILQLQPFMRELGIAEHAYDCEKAAKKRHAFITFAREVDAMRFLAAYGESMKSIISGRNRDDRESKTRSNHTQKLIFLGSHIKCRLSNRPLNRSSLGVLARRAEKAHFEKENASLTGAHKSVSSSSAPPAAGPASKVDRPIAFSQFSCGYYKYLANGNLAYVPQYEANQIRHSISLADFGKRHLTLQHPDGGKTFIPLSTIQEIVWSPRGTIHLTLSTVPLFFSAPLRGKRTRLTAIDGRHAEIVGMCLVYQIQGIRDGLQRKMNQLAEVGGLTVTRHELVSVSGFDVAQSDALLRRQLSIFTASKKLPFSVLVQLQALSSNGYLHPDTVAGLLSECVRIHQSMPITSEAMKQLMQAIDWPTPNHHDPSEFEVHAMVDYLTETERCIASGNYLRVGLNNPGGNLTLIHRVMVTPTHMTLHGPGLENKNRVLRKYPNHHEYFVRVQFCDEDGQALRLNGRLDYGQVYDRFRQVMINGIQVAGRTYRFLGWSHSSLRSHSMWFVAPFVDDNGNLQTHFSIISMLGNFDEIGSPARCAARIGQAFSETPFAISLAENKISVYRIPDVISPFDNTRLFSDGVGTISLQAAQCIWKQLPRSKKQPTCFQIRYAGAKGMLSLDNRLEGRQIRLRPSMIKFESSENTNLEICDMAVQPIPLYLNRQLIKILEDMGTPTKWFQQKQEEALRELRLITSSPYNMASFLKAQSVATAIKLHKLLLLADRLGLDFRSDPFLRRATDAVILRELRLLKHKARIFVPNGVTLFGIMDESGFLQEHEVYIAFDSPKNGSKSRRFRGPPANGATVVVTRSPALHPGDIQLAYNTHPPLYDENGNQHPLRALNNCIVFSSHGVRDLPSQLSGGDLDGDIFNVIWDTAICGLPSLQAFEPADYPRQKALNIGRPVTTEDIADFFLDFLRTDHLGAIATRHMILADQLPEGTLEGDCIKTAEMHSTAVDFSKTGIPAELKDLPKANRFRPDFLSPGPIVQVYSHKDIDLEQFTVADDEEEDERGQQELDPPQHKYYRSIKTLGTLYRAIDERQIWQDAQTPPADESFYETFLQWAVEECKILGCENWQSRTDEALRIRTAYDDAILSTMYEFSEHPTLPLTELEVFIGTIINKTGAQTLRQRDRSRKLHGEYERISSWITAQIRSSKRKNGKMSAGRVHINSENSDSDDDGSEDGGAWLDERTAILGLCLACVHVQKLESDGWRGREEQMQSFWLVAGSALIRELELIRHGLQVDLDLRCDMQQLSIGTDH</sequence>
<dbReference type="Pfam" id="PF25358">
    <property type="entry name" value="PH_fung_RdRP"/>
    <property type="match status" value="1"/>
</dbReference>
<gene>
    <name evidence="5" type="ORF">SEPCBS57363_006620</name>
</gene>
<name>A0ABP0E406_9PEZI</name>
<evidence type="ECO:0000259" key="4">
    <source>
        <dbReference type="Pfam" id="PF25358"/>
    </source>
</evidence>
<keyword evidence="1" id="KW-0808">Transferase</keyword>
<dbReference type="Proteomes" id="UP001642501">
    <property type="component" value="Unassembled WGS sequence"/>
</dbReference>
<dbReference type="InterPro" id="IPR057596">
    <property type="entry name" value="RDRP_core"/>
</dbReference>
<protein>
    <recommendedName>
        <fullName evidence="1">RNA-dependent RNA polymerase</fullName>
        <ecNumber evidence="1">2.7.7.48</ecNumber>
    </recommendedName>
</protein>
<evidence type="ECO:0000256" key="1">
    <source>
        <dbReference type="RuleBase" id="RU363098"/>
    </source>
</evidence>
<accession>A0ABP0E406</accession>
<dbReference type="PANTHER" id="PTHR23079">
    <property type="entry name" value="RNA-DEPENDENT RNA POLYMERASE"/>
    <property type="match status" value="1"/>
</dbReference>
<keyword evidence="1" id="KW-0694">RNA-binding</keyword>
<dbReference type="InterPro" id="IPR007855">
    <property type="entry name" value="RDRP"/>
</dbReference>
<dbReference type="EMBL" id="CAWUOM010000219">
    <property type="protein sequence ID" value="CAK7275319.1"/>
    <property type="molecule type" value="Genomic_DNA"/>
</dbReference>
<evidence type="ECO:0000313" key="6">
    <source>
        <dbReference type="Proteomes" id="UP001642501"/>
    </source>
</evidence>
<dbReference type="EC" id="2.7.7.48" evidence="1"/>
<proteinExistence type="inferred from homology"/>
<comment type="caution">
    <text evidence="5">The sequence shown here is derived from an EMBL/GenBank/DDBJ whole genome shotgun (WGS) entry which is preliminary data.</text>
</comment>
<dbReference type="PANTHER" id="PTHR23079:SF17">
    <property type="entry name" value="RNA-DEPENDENT RNA POLYMERASE"/>
    <property type="match status" value="1"/>
</dbReference>
<evidence type="ECO:0000313" key="5">
    <source>
        <dbReference type="EMBL" id="CAK7275319.1"/>
    </source>
</evidence>
<evidence type="ECO:0000259" key="3">
    <source>
        <dbReference type="Pfam" id="PF05183"/>
    </source>
</evidence>
<feature type="compositionally biased region" description="Low complexity" evidence="2">
    <location>
        <begin position="139"/>
        <end position="153"/>
    </location>
</feature>
<comment type="similarity">
    <text evidence="1">Belongs to the RdRP family.</text>
</comment>
<evidence type="ECO:0000256" key="2">
    <source>
        <dbReference type="SAM" id="MobiDB-lite"/>
    </source>
</evidence>
<keyword evidence="6" id="KW-1185">Reference proteome</keyword>
<organism evidence="5 6">
    <name type="scientific">Sporothrix epigloea</name>
    <dbReference type="NCBI Taxonomy" id="1892477"/>
    <lineage>
        <taxon>Eukaryota</taxon>
        <taxon>Fungi</taxon>
        <taxon>Dikarya</taxon>
        <taxon>Ascomycota</taxon>
        <taxon>Pezizomycotina</taxon>
        <taxon>Sordariomycetes</taxon>
        <taxon>Sordariomycetidae</taxon>
        <taxon>Ophiostomatales</taxon>
        <taxon>Ophiostomataceae</taxon>
        <taxon>Sporothrix</taxon>
    </lineage>
</organism>
<dbReference type="Pfam" id="PF05183">
    <property type="entry name" value="RdRP"/>
    <property type="match status" value="1"/>
</dbReference>
<feature type="domain" description="RDRP core" evidence="3">
    <location>
        <begin position="430"/>
        <end position="1049"/>
    </location>
</feature>
<keyword evidence="1" id="KW-0548">Nucleotidyltransferase</keyword>
<reference evidence="5 6" key="1">
    <citation type="submission" date="2024-01" db="EMBL/GenBank/DDBJ databases">
        <authorList>
            <person name="Allen C."/>
            <person name="Tagirdzhanova G."/>
        </authorList>
    </citation>
    <scope>NUCLEOTIDE SEQUENCE [LARGE SCALE GENOMIC DNA]</scope>
    <source>
        <strain evidence="5 6">CBS 573.63</strain>
    </source>
</reference>
<feature type="region of interest" description="Disordered" evidence="2">
    <location>
        <begin position="128"/>
        <end position="154"/>
    </location>
</feature>
<comment type="catalytic activity">
    <reaction evidence="1">
        <text>RNA(n) + a ribonucleoside 5'-triphosphate = RNA(n+1) + diphosphate</text>
        <dbReference type="Rhea" id="RHEA:21248"/>
        <dbReference type="Rhea" id="RHEA-COMP:14527"/>
        <dbReference type="Rhea" id="RHEA-COMP:17342"/>
        <dbReference type="ChEBI" id="CHEBI:33019"/>
        <dbReference type="ChEBI" id="CHEBI:61557"/>
        <dbReference type="ChEBI" id="CHEBI:140395"/>
        <dbReference type="EC" id="2.7.7.48"/>
    </reaction>
</comment>
<keyword evidence="1" id="KW-0696">RNA-directed RNA polymerase</keyword>
<feature type="domain" description="RdRP-like PH" evidence="4">
    <location>
        <begin position="159"/>
        <end position="289"/>
    </location>
</feature>